<evidence type="ECO:0000313" key="5">
    <source>
        <dbReference type="Proteomes" id="UP000240206"/>
    </source>
</evidence>
<dbReference type="STRING" id="1910958.BTM30_07175"/>
<keyword evidence="1" id="KW-0808">Transferase</keyword>
<keyword evidence="5" id="KW-1185">Reference proteome</keyword>
<dbReference type="InterPro" id="IPR002123">
    <property type="entry name" value="Plipid/glycerol_acylTrfase"/>
</dbReference>
<dbReference type="GO" id="GO:0006654">
    <property type="term" value="P:phosphatidic acid biosynthetic process"/>
    <property type="evidence" value="ECO:0007669"/>
    <property type="project" value="TreeGrafter"/>
</dbReference>
<proteinExistence type="predicted"/>
<protein>
    <submittedName>
        <fullName evidence="4">1-acyl-sn-glycerol-3-phosphate acyltransferase</fullName>
    </submittedName>
</protein>
<evidence type="ECO:0000259" key="3">
    <source>
        <dbReference type="SMART" id="SM00563"/>
    </source>
</evidence>
<dbReference type="SMART" id="SM00563">
    <property type="entry name" value="PlsC"/>
    <property type="match status" value="1"/>
</dbReference>
<evidence type="ECO:0000313" key="4">
    <source>
        <dbReference type="EMBL" id="PSI01715.1"/>
    </source>
</evidence>
<organism evidence="4 5">
    <name type="scientific">Synechococcus lacustris str. Tous</name>
    <dbReference type="NCBI Taxonomy" id="1910958"/>
    <lineage>
        <taxon>Bacteria</taxon>
        <taxon>Bacillati</taxon>
        <taxon>Cyanobacteriota</taxon>
        <taxon>Cyanophyceae</taxon>
        <taxon>Synechococcales</taxon>
        <taxon>Synechococcaceae</taxon>
        <taxon>Synechococcus</taxon>
    </lineage>
</organism>
<gene>
    <name evidence="4" type="ORF">C7K08_06575</name>
</gene>
<dbReference type="CDD" id="cd07989">
    <property type="entry name" value="LPLAT_AGPAT-like"/>
    <property type="match status" value="1"/>
</dbReference>
<dbReference type="PANTHER" id="PTHR10434">
    <property type="entry name" value="1-ACYL-SN-GLYCEROL-3-PHOSPHATE ACYLTRANSFERASE"/>
    <property type="match status" value="1"/>
</dbReference>
<dbReference type="Pfam" id="PF01553">
    <property type="entry name" value="Acyltransferase"/>
    <property type="match status" value="1"/>
</dbReference>
<dbReference type="SUPFAM" id="SSF69593">
    <property type="entry name" value="Glycerol-3-phosphate (1)-acyltransferase"/>
    <property type="match status" value="1"/>
</dbReference>
<evidence type="ECO:0000256" key="1">
    <source>
        <dbReference type="ARBA" id="ARBA00022679"/>
    </source>
</evidence>
<keyword evidence="2 4" id="KW-0012">Acyltransferase</keyword>
<reference evidence="5" key="1">
    <citation type="submission" date="2018-03" db="EMBL/GenBank/DDBJ databases">
        <title>Ecological and genomic features of two cosmopolitan and abundant freshwater picocyanobacteria.</title>
        <authorList>
            <person name="Cabello-Yeves P.J."/>
            <person name="Picazo A."/>
            <person name="Camacho A."/>
            <person name="Callieri C."/>
            <person name="Rosselli R."/>
            <person name="Roda-Garcia J."/>
            <person name="Coutinho F.H."/>
            <person name="Rodriguez-Valera F."/>
        </authorList>
    </citation>
    <scope>NUCLEOTIDE SEQUENCE [LARGE SCALE GENOMIC DNA]</scope>
    <source>
        <strain evidence="5">Tous</strain>
    </source>
</reference>
<name>A0A2P7EEP1_9SYNE</name>
<dbReference type="GO" id="GO:0003841">
    <property type="term" value="F:1-acylglycerol-3-phosphate O-acyltransferase activity"/>
    <property type="evidence" value="ECO:0007669"/>
    <property type="project" value="TreeGrafter"/>
</dbReference>
<feature type="domain" description="Phospholipid/glycerol acyltransferase" evidence="3">
    <location>
        <begin position="30"/>
        <end position="151"/>
    </location>
</feature>
<sequence length="204" mass="22726">MWATQDLALRCYFKSTKVLGIEHLPRRGPVLLAPTHRSRWDALMLPMAAGRRIHGRDCRFMVTTTEMEGLQGWFLERLGCFAIDQSKPGTSSLRFALDLLGQGEQVVVFPEGTIRRDQRELNLEPGLPRLASLAQLKGLRVPVVPVGLAYSHPIPRWWDRAALCFGAPLLLNGTGKTAAAELEERLAKQMRSAEEAARAWVGNS</sequence>
<evidence type="ECO:0000256" key="2">
    <source>
        <dbReference type="ARBA" id="ARBA00023315"/>
    </source>
</evidence>
<dbReference type="AlphaFoldDB" id="A0A2P7EEP1"/>
<dbReference type="EMBL" id="PXVC01000022">
    <property type="protein sequence ID" value="PSI01715.1"/>
    <property type="molecule type" value="Genomic_DNA"/>
</dbReference>
<dbReference type="GO" id="GO:0005886">
    <property type="term" value="C:plasma membrane"/>
    <property type="evidence" value="ECO:0007669"/>
    <property type="project" value="TreeGrafter"/>
</dbReference>
<accession>A0A2P7EEP1</accession>
<comment type="caution">
    <text evidence="4">The sequence shown here is derived from an EMBL/GenBank/DDBJ whole genome shotgun (WGS) entry which is preliminary data.</text>
</comment>
<dbReference type="Proteomes" id="UP000240206">
    <property type="component" value="Unassembled WGS sequence"/>
</dbReference>
<dbReference type="PANTHER" id="PTHR10434:SF11">
    <property type="entry name" value="1-ACYL-SN-GLYCEROL-3-PHOSPHATE ACYLTRANSFERASE"/>
    <property type="match status" value="1"/>
</dbReference>